<dbReference type="PROSITE" id="PS50097">
    <property type="entry name" value="BTB"/>
    <property type="match status" value="2"/>
</dbReference>
<gene>
    <name evidence="2" type="ORF">BG006_010984</name>
</gene>
<feature type="domain" description="BTB" evidence="1">
    <location>
        <begin position="112"/>
        <end position="189"/>
    </location>
</feature>
<dbReference type="SMART" id="SM00225">
    <property type="entry name" value="BTB"/>
    <property type="match status" value="2"/>
</dbReference>
<accession>A0A9P5VI89</accession>
<reference evidence="2" key="1">
    <citation type="journal article" date="2020" name="Fungal Divers.">
        <title>Resolving the Mortierellaceae phylogeny through synthesis of multi-gene phylogenetics and phylogenomics.</title>
        <authorList>
            <person name="Vandepol N."/>
            <person name="Liber J."/>
            <person name="Desiro A."/>
            <person name="Na H."/>
            <person name="Kennedy M."/>
            <person name="Barry K."/>
            <person name="Grigoriev I.V."/>
            <person name="Miller A.N."/>
            <person name="O'Donnell K."/>
            <person name="Stajich J.E."/>
            <person name="Bonito G."/>
        </authorList>
    </citation>
    <scope>NUCLEOTIDE SEQUENCE</scope>
    <source>
        <strain evidence="2">NVP1</strain>
    </source>
</reference>
<protein>
    <recommendedName>
        <fullName evidence="1">BTB domain-containing protein</fullName>
    </recommendedName>
</protein>
<sequence>MAFGDAEIAPCVRTLEFSIEVSATSLSTSKYYDVGMKTILRLTVGSLGQCSGFQDIVLAKDIPLDKLEVINGRFKVVVRLSNQEYVPAPSKYAALDSAASFLERLYHDVHGRDVSFIVNNPHLEAANEITVERAHKLVLNQWPYFKRMFSSDFMEGGAGEKEIQVKDVKPQVFQLLLRFMYTGTIPQEKHPSTTFADTLTDPQEVCWEDLFLAAHRYELDELCEFAQNNMLENLTPEAAIPFLFRTGYLFDSLRAPSIKFIASTSASHVANNAFRVEFSFEWPVPNSTSPDTMSESFASNMDSFDFNVAPEIANTDRFAFWVSPRPTFAKSYILKSPNGSYLASGPLLVREGFYGGVVHQLLNEKIPRNKLQVVNDRYVMEVCLSSREYIAPVPEPAPTAPVDLEPVAPTPAASFLERLYHDVTNRDVSFIFNTPDLEATYEEIVIEKAHKLVLDQWPYFQRMLNGNFKEGVASEKEIEVLDVKPKVFQLLIRFMYTGTIPEEEHPSATLTDTLADPQEASWEDVFLAAHHYELDELCELAQKNIPDKLTPQTAIPFLFRTGYLFDALRAPTIKYIAATCVSEAASKSFRDMYHNHPEYGKLVFEIFEEFHYVPN</sequence>
<dbReference type="InterPro" id="IPR011333">
    <property type="entry name" value="SKP1/BTB/POZ_sf"/>
</dbReference>
<dbReference type="EMBL" id="JAAAUY010000909">
    <property type="protein sequence ID" value="KAF9325533.1"/>
    <property type="molecule type" value="Genomic_DNA"/>
</dbReference>
<dbReference type="Gene3D" id="3.30.710.10">
    <property type="entry name" value="Potassium Channel Kv1.1, Chain A"/>
    <property type="match status" value="2"/>
</dbReference>
<proteinExistence type="predicted"/>
<organism evidence="2 3">
    <name type="scientific">Podila minutissima</name>
    <dbReference type="NCBI Taxonomy" id="64525"/>
    <lineage>
        <taxon>Eukaryota</taxon>
        <taxon>Fungi</taxon>
        <taxon>Fungi incertae sedis</taxon>
        <taxon>Mucoromycota</taxon>
        <taxon>Mortierellomycotina</taxon>
        <taxon>Mortierellomycetes</taxon>
        <taxon>Mortierellales</taxon>
        <taxon>Mortierellaceae</taxon>
        <taxon>Podila</taxon>
    </lineage>
</organism>
<feature type="domain" description="BTB" evidence="1">
    <location>
        <begin position="426"/>
        <end position="504"/>
    </location>
</feature>
<dbReference type="SUPFAM" id="SSF54695">
    <property type="entry name" value="POZ domain"/>
    <property type="match status" value="2"/>
</dbReference>
<evidence type="ECO:0000259" key="1">
    <source>
        <dbReference type="PROSITE" id="PS50097"/>
    </source>
</evidence>
<dbReference type="Proteomes" id="UP000696485">
    <property type="component" value="Unassembled WGS sequence"/>
</dbReference>
<dbReference type="AlphaFoldDB" id="A0A9P5VI89"/>
<dbReference type="InterPro" id="IPR000210">
    <property type="entry name" value="BTB/POZ_dom"/>
</dbReference>
<comment type="caution">
    <text evidence="2">The sequence shown here is derived from an EMBL/GenBank/DDBJ whole genome shotgun (WGS) entry which is preliminary data.</text>
</comment>
<evidence type="ECO:0000313" key="2">
    <source>
        <dbReference type="EMBL" id="KAF9325533.1"/>
    </source>
</evidence>
<keyword evidence="3" id="KW-1185">Reference proteome</keyword>
<dbReference type="PANTHER" id="PTHR24413">
    <property type="entry name" value="SPECKLE-TYPE POZ PROTEIN"/>
    <property type="match status" value="1"/>
</dbReference>
<dbReference type="Pfam" id="PF00651">
    <property type="entry name" value="BTB"/>
    <property type="match status" value="2"/>
</dbReference>
<name>A0A9P5VI89_9FUNG</name>
<evidence type="ECO:0000313" key="3">
    <source>
        <dbReference type="Proteomes" id="UP000696485"/>
    </source>
</evidence>